<dbReference type="EMBL" id="JAENHL010000008">
    <property type="protein sequence ID" value="MBK1870616.1"/>
    <property type="molecule type" value="Genomic_DNA"/>
</dbReference>
<gene>
    <name evidence="1" type="ORF">JHL16_29900</name>
</gene>
<name>A0ACC5RD40_9HYPH</name>
<comment type="caution">
    <text evidence="1">The sequence shown here is derived from an EMBL/GenBank/DDBJ whole genome shotgun (WGS) entry which is preliminary data.</text>
</comment>
<reference evidence="1" key="1">
    <citation type="submission" date="2021-01" db="EMBL/GenBank/DDBJ databases">
        <authorList>
            <person name="Sun Q."/>
        </authorList>
    </citation>
    <scope>NUCLEOTIDE SEQUENCE</scope>
    <source>
        <strain evidence="1">YIM B02566</strain>
    </source>
</reference>
<dbReference type="Proteomes" id="UP000616151">
    <property type="component" value="Unassembled WGS sequence"/>
</dbReference>
<sequence length="113" mass="13565">MDRRLLLKGIFGLAGAAAVAAVLPQSEAHAGIPSLGQKPDSSVLPNLEELKANPETGLDEGVELASHRWDHWRRRRRRRWRRRRWRRTCRTYWRHGRWRRRCRRRPVWIWIGI</sequence>
<protein>
    <submittedName>
        <fullName evidence="1">Protamine-2 (Modular protein)</fullName>
    </submittedName>
</protein>
<evidence type="ECO:0000313" key="1">
    <source>
        <dbReference type="EMBL" id="MBK1870616.1"/>
    </source>
</evidence>
<evidence type="ECO:0000313" key="2">
    <source>
        <dbReference type="Proteomes" id="UP000616151"/>
    </source>
</evidence>
<keyword evidence="2" id="KW-1185">Reference proteome</keyword>
<organism evidence="1 2">
    <name type="scientific">Taklimakanibacter albus</name>
    <dbReference type="NCBI Taxonomy" id="2800327"/>
    <lineage>
        <taxon>Bacteria</taxon>
        <taxon>Pseudomonadati</taxon>
        <taxon>Pseudomonadota</taxon>
        <taxon>Alphaproteobacteria</taxon>
        <taxon>Hyphomicrobiales</taxon>
        <taxon>Aestuariivirgaceae</taxon>
        <taxon>Taklimakanibacter</taxon>
    </lineage>
</organism>
<accession>A0ACC5RD40</accession>
<proteinExistence type="predicted"/>